<keyword evidence="3 8" id="KW-0812">Transmembrane</keyword>
<evidence type="ECO:0000256" key="2">
    <source>
        <dbReference type="ARBA" id="ARBA00022475"/>
    </source>
</evidence>
<feature type="transmembrane region" description="Helical" evidence="8">
    <location>
        <begin position="264"/>
        <end position="287"/>
    </location>
</feature>
<sequence length="502" mass="56336">MSTLKKAAIWSTILAIVLKLSGFLRESIMAKEFGANEYTDGYLIAFSFITLVVAMISSGFNHAFLPIYIKEKNKNSQLADQNANAVLNYTVFLFLCLSIVVFPFYPIILKTLFPAMNAVTEHVAVKITAIFLPFISLIVLSGILDTYLQSKRSFIPAHVSKLLPTLFAAIFALTLSEVLEIYSLIYGFIIGTLLGVFIQFFYLKKNGYHWAFTFNIERQFRKSIIVLFLPSVANSVVGQINMFVDKMFATSTISGAVTYLNNASLIVSIPFTIFSTTIAAIIFTILSEKVEDDRSFERTVFLGVESSVLLLLPVTIGVMLLGDLAISFVYERGEFTSADTKKTFAALIYYAPLILLQGTQSVVSKAIYVKEKTVFLFIVSVSTIVLNVILNYFFAIKLGYIGLALSSSIVSLYYLVLTVIYVYRQFHVSEQKKLLQLLVRIVVPCVMMAAVIILIRRAAFLQNVYSLFQLLVISIVAAIVYAIGIYFFYRDGYNRFKKLLMK</sequence>
<evidence type="ECO:0000256" key="7">
    <source>
        <dbReference type="ARBA" id="ARBA00023136"/>
    </source>
</evidence>
<keyword evidence="2" id="KW-1003">Cell membrane</keyword>
<evidence type="ECO:0000313" key="9">
    <source>
        <dbReference type="EMBL" id="WNF33617.1"/>
    </source>
</evidence>
<feature type="transmembrane region" description="Helical" evidence="8">
    <location>
        <begin position="181"/>
        <end position="203"/>
    </location>
</feature>
<feature type="transmembrane region" description="Helical" evidence="8">
    <location>
        <begin position="7"/>
        <end position="24"/>
    </location>
</feature>
<feature type="transmembrane region" description="Helical" evidence="8">
    <location>
        <begin position="374"/>
        <end position="394"/>
    </location>
</feature>
<feature type="transmembrane region" description="Helical" evidence="8">
    <location>
        <begin position="467"/>
        <end position="489"/>
    </location>
</feature>
<keyword evidence="4" id="KW-0133">Cell shape</keyword>
<dbReference type="EMBL" id="CP134501">
    <property type="protein sequence ID" value="WNF33617.1"/>
    <property type="molecule type" value="Genomic_DNA"/>
</dbReference>
<feature type="transmembrane region" description="Helical" evidence="8">
    <location>
        <begin position="127"/>
        <end position="148"/>
    </location>
</feature>
<feature type="transmembrane region" description="Helical" evidence="8">
    <location>
        <begin position="400"/>
        <end position="423"/>
    </location>
</feature>
<dbReference type="InterPro" id="IPR004268">
    <property type="entry name" value="MurJ"/>
</dbReference>
<dbReference type="PRINTS" id="PR01806">
    <property type="entry name" value="VIRFACTRMVIN"/>
</dbReference>
<dbReference type="InterPro" id="IPR051050">
    <property type="entry name" value="Lipid_II_flippase_MurJ/MviN"/>
</dbReference>
<dbReference type="RefSeq" id="WP_130158272.1">
    <property type="nucleotide sequence ID" value="NZ_CP134501.1"/>
</dbReference>
<protein>
    <submittedName>
        <fullName evidence="9">Lipid II flippase MurJ</fullName>
    </submittedName>
</protein>
<dbReference type="PANTHER" id="PTHR47019">
    <property type="entry name" value="LIPID II FLIPPASE MURJ"/>
    <property type="match status" value="1"/>
</dbReference>
<feature type="transmembrane region" description="Helical" evidence="8">
    <location>
        <begin position="44"/>
        <end position="65"/>
    </location>
</feature>
<dbReference type="Proteomes" id="UP001303701">
    <property type="component" value="Chromosome"/>
</dbReference>
<keyword evidence="5" id="KW-0573">Peptidoglycan synthesis</keyword>
<dbReference type="GeneID" id="301124850"/>
<feature type="transmembrane region" description="Helical" evidence="8">
    <location>
        <begin position="155"/>
        <end position="175"/>
    </location>
</feature>
<keyword evidence="7 8" id="KW-0472">Membrane</keyword>
<evidence type="ECO:0000256" key="4">
    <source>
        <dbReference type="ARBA" id="ARBA00022960"/>
    </source>
</evidence>
<feature type="transmembrane region" description="Helical" evidence="8">
    <location>
        <begin position="308"/>
        <end position="330"/>
    </location>
</feature>
<evidence type="ECO:0000313" key="10">
    <source>
        <dbReference type="Proteomes" id="UP001303701"/>
    </source>
</evidence>
<evidence type="ECO:0000256" key="8">
    <source>
        <dbReference type="SAM" id="Phobius"/>
    </source>
</evidence>
<evidence type="ECO:0000256" key="5">
    <source>
        <dbReference type="ARBA" id="ARBA00022984"/>
    </source>
</evidence>
<keyword evidence="10" id="KW-1185">Reference proteome</keyword>
<gene>
    <name evidence="9" type="ORF">RI196_02700</name>
</gene>
<keyword evidence="6 8" id="KW-1133">Transmembrane helix</keyword>
<feature type="transmembrane region" description="Helical" evidence="8">
    <location>
        <begin position="224"/>
        <end position="244"/>
    </location>
</feature>
<evidence type="ECO:0000256" key="6">
    <source>
        <dbReference type="ARBA" id="ARBA00022989"/>
    </source>
</evidence>
<accession>A0ABY9WHP5</accession>
<evidence type="ECO:0000256" key="1">
    <source>
        <dbReference type="ARBA" id="ARBA00004651"/>
    </source>
</evidence>
<reference evidence="9 10" key="1">
    <citation type="submission" date="2023-09" db="EMBL/GenBank/DDBJ databases">
        <title>Different Types of Thermotolerant Ring-Cleaving Dioxygenases derived from Aeribacillus composti HB-1 applied for multiple aromatic hydrocarbons removal.</title>
        <authorList>
            <person name="Cao L."/>
            <person name="Li M."/>
            <person name="Ma T."/>
        </authorList>
    </citation>
    <scope>NUCLEOTIDE SEQUENCE [LARGE SCALE GENOMIC DNA]</scope>
    <source>
        <strain evidence="9 10">HB-1</strain>
    </source>
</reference>
<feature type="transmembrane region" description="Helical" evidence="8">
    <location>
        <begin position="435"/>
        <end position="455"/>
    </location>
</feature>
<name>A0ABY9WHP5_9BACI</name>
<organism evidence="9 10">
    <name type="scientific">Aeribacillus composti</name>
    <dbReference type="NCBI Taxonomy" id="1868734"/>
    <lineage>
        <taxon>Bacteria</taxon>
        <taxon>Bacillati</taxon>
        <taxon>Bacillota</taxon>
        <taxon>Bacilli</taxon>
        <taxon>Bacillales</taxon>
        <taxon>Bacillaceae</taxon>
        <taxon>Aeribacillus</taxon>
    </lineage>
</organism>
<proteinExistence type="predicted"/>
<comment type="subcellular location">
    <subcellularLocation>
        <location evidence="1">Cell membrane</location>
        <topology evidence="1">Multi-pass membrane protein</topology>
    </subcellularLocation>
</comment>
<evidence type="ECO:0000256" key="3">
    <source>
        <dbReference type="ARBA" id="ARBA00022692"/>
    </source>
</evidence>
<dbReference type="PANTHER" id="PTHR47019:SF1">
    <property type="entry name" value="LIPID II FLIPPASE MURJ"/>
    <property type="match status" value="1"/>
</dbReference>
<feature type="transmembrane region" description="Helical" evidence="8">
    <location>
        <begin position="86"/>
        <end position="107"/>
    </location>
</feature>
<dbReference type="Pfam" id="PF03023">
    <property type="entry name" value="MurJ"/>
    <property type="match status" value="1"/>
</dbReference>
<feature type="transmembrane region" description="Helical" evidence="8">
    <location>
        <begin position="342"/>
        <end position="362"/>
    </location>
</feature>